<gene>
    <name evidence="3" type="ORF">PSNMU_V1.4_AUG-EV-PASAV3_0086870</name>
</gene>
<accession>A0A448ZIE9</accession>
<evidence type="ECO:0000256" key="2">
    <source>
        <dbReference type="SAM" id="Phobius"/>
    </source>
</evidence>
<keyword evidence="4" id="KW-1185">Reference proteome</keyword>
<evidence type="ECO:0000313" key="3">
    <source>
        <dbReference type="EMBL" id="VEU41751.1"/>
    </source>
</evidence>
<sequence>MEGVQIAVNVNKNAVSVPQTTTDETPPGWNRGRRFMARWVLWFVVFTLLSGRTIWATIFSAMSIIIMKEGTLFSGKNIKWMLLSGISFLASLGSWSMSRGSEVVDEDKAYGLKMSLWLMAKSTQVVWGMILAVFLFSAATSRSSPPKEVTKAMTGGHGKAVGDGTKEE</sequence>
<dbReference type="AlphaFoldDB" id="A0A448ZIE9"/>
<name>A0A448ZIE9_9STRA</name>
<keyword evidence="2" id="KW-0812">Transmembrane</keyword>
<protein>
    <submittedName>
        <fullName evidence="3">Uncharacterized protein</fullName>
    </submittedName>
</protein>
<proteinExistence type="predicted"/>
<dbReference type="EMBL" id="CAACVS010000382">
    <property type="protein sequence ID" value="VEU41751.1"/>
    <property type="molecule type" value="Genomic_DNA"/>
</dbReference>
<organism evidence="3 4">
    <name type="scientific">Pseudo-nitzschia multistriata</name>
    <dbReference type="NCBI Taxonomy" id="183589"/>
    <lineage>
        <taxon>Eukaryota</taxon>
        <taxon>Sar</taxon>
        <taxon>Stramenopiles</taxon>
        <taxon>Ochrophyta</taxon>
        <taxon>Bacillariophyta</taxon>
        <taxon>Bacillariophyceae</taxon>
        <taxon>Bacillariophycidae</taxon>
        <taxon>Bacillariales</taxon>
        <taxon>Bacillariaceae</taxon>
        <taxon>Pseudo-nitzschia</taxon>
    </lineage>
</organism>
<keyword evidence="2" id="KW-1133">Transmembrane helix</keyword>
<dbReference type="Proteomes" id="UP000291116">
    <property type="component" value="Unassembled WGS sequence"/>
</dbReference>
<reference evidence="3 4" key="1">
    <citation type="submission" date="2019-01" db="EMBL/GenBank/DDBJ databases">
        <authorList>
            <person name="Ferrante I. M."/>
        </authorList>
    </citation>
    <scope>NUCLEOTIDE SEQUENCE [LARGE SCALE GENOMIC DNA]</scope>
    <source>
        <strain evidence="3 4">B856</strain>
    </source>
</reference>
<keyword evidence="2" id="KW-0472">Membrane</keyword>
<dbReference type="OrthoDB" id="53218at2759"/>
<feature type="transmembrane region" description="Helical" evidence="2">
    <location>
        <begin position="39"/>
        <end position="66"/>
    </location>
</feature>
<evidence type="ECO:0000313" key="4">
    <source>
        <dbReference type="Proteomes" id="UP000291116"/>
    </source>
</evidence>
<feature type="transmembrane region" description="Helical" evidence="2">
    <location>
        <begin position="116"/>
        <end position="138"/>
    </location>
</feature>
<feature type="region of interest" description="Disordered" evidence="1">
    <location>
        <begin position="143"/>
        <end position="168"/>
    </location>
</feature>
<evidence type="ECO:0000256" key="1">
    <source>
        <dbReference type="SAM" id="MobiDB-lite"/>
    </source>
</evidence>